<sequence>MKYVIAEWQDDEDYPAYHLDPRPYLAELPALAEALPPGAREFALDPAHYEFDDPHCVKNLTSPVLSFGDGPRPGLTVRLTPNGWTQTEALVIEYSGVSAFSLEVEDQSEEEYPQGLDRVLLDELLPAPSGCTHEIRFTGGCLLVACADLQARWQAAGE</sequence>
<dbReference type="EMBL" id="WEGH01000001">
    <property type="protein sequence ID" value="MQY03865.1"/>
    <property type="molecule type" value="Genomic_DNA"/>
</dbReference>
<organism evidence="1 2">
    <name type="scientific">Actinomadura macrotermitis</name>
    <dbReference type="NCBI Taxonomy" id="2585200"/>
    <lineage>
        <taxon>Bacteria</taxon>
        <taxon>Bacillati</taxon>
        <taxon>Actinomycetota</taxon>
        <taxon>Actinomycetes</taxon>
        <taxon>Streptosporangiales</taxon>
        <taxon>Thermomonosporaceae</taxon>
        <taxon>Actinomadura</taxon>
    </lineage>
</organism>
<dbReference type="Proteomes" id="UP000487268">
    <property type="component" value="Unassembled WGS sequence"/>
</dbReference>
<dbReference type="RefSeq" id="WP_153531735.1">
    <property type="nucleotide sequence ID" value="NZ_WEGH01000001.1"/>
</dbReference>
<keyword evidence="2" id="KW-1185">Reference proteome</keyword>
<protein>
    <submittedName>
        <fullName evidence="1">Uncharacterized protein</fullName>
    </submittedName>
</protein>
<dbReference type="AlphaFoldDB" id="A0A7K0BRN5"/>
<evidence type="ECO:0000313" key="1">
    <source>
        <dbReference type="EMBL" id="MQY03865.1"/>
    </source>
</evidence>
<comment type="caution">
    <text evidence="1">The sequence shown here is derived from an EMBL/GenBank/DDBJ whole genome shotgun (WGS) entry which is preliminary data.</text>
</comment>
<evidence type="ECO:0000313" key="2">
    <source>
        <dbReference type="Proteomes" id="UP000487268"/>
    </source>
</evidence>
<dbReference type="OrthoDB" id="3871343at2"/>
<gene>
    <name evidence="1" type="ORF">ACRB68_19110</name>
</gene>
<proteinExistence type="predicted"/>
<name>A0A7K0BRN5_9ACTN</name>
<accession>A0A7K0BRN5</accession>
<reference evidence="1 2" key="1">
    <citation type="submission" date="2019-10" db="EMBL/GenBank/DDBJ databases">
        <title>Actinomadura rubteroloni sp. nov. and Actinomadura macrotermitis sp. nov., isolated from the gut of fungus growing-termite Macrotermes natalensis.</title>
        <authorList>
            <person name="Benndorf R."/>
            <person name="Martin K."/>
            <person name="Kuefner M."/>
            <person name="De Beer W."/>
            <person name="Kaster A.-K."/>
            <person name="Vollmers J."/>
            <person name="Poulsen M."/>
            <person name="Beemelmanns C."/>
        </authorList>
    </citation>
    <scope>NUCLEOTIDE SEQUENCE [LARGE SCALE GENOMIC DNA]</scope>
    <source>
        <strain evidence="1 2">RB68</strain>
    </source>
</reference>